<dbReference type="EMBL" id="JAAAJB010000432">
    <property type="protein sequence ID" value="KAG0255975.1"/>
    <property type="molecule type" value="Genomic_DNA"/>
</dbReference>
<accession>A0A9P6Q0H3</accession>
<name>A0A9P6Q0H3_9FUNG</name>
<dbReference type="AlphaFoldDB" id="A0A9P6Q0H3"/>
<gene>
    <name evidence="2" type="ORF">DFQ27_005974</name>
</gene>
<feature type="transmembrane region" description="Helical" evidence="1">
    <location>
        <begin position="42"/>
        <end position="61"/>
    </location>
</feature>
<organism evidence="2 3">
    <name type="scientific">Actinomortierella ambigua</name>
    <dbReference type="NCBI Taxonomy" id="1343610"/>
    <lineage>
        <taxon>Eukaryota</taxon>
        <taxon>Fungi</taxon>
        <taxon>Fungi incertae sedis</taxon>
        <taxon>Mucoromycota</taxon>
        <taxon>Mortierellomycotina</taxon>
        <taxon>Mortierellomycetes</taxon>
        <taxon>Mortierellales</taxon>
        <taxon>Mortierellaceae</taxon>
        <taxon>Actinomortierella</taxon>
    </lineage>
</organism>
<reference evidence="2" key="1">
    <citation type="journal article" date="2020" name="Fungal Divers.">
        <title>Resolving the Mortierellaceae phylogeny through synthesis of multi-gene phylogenetics and phylogenomics.</title>
        <authorList>
            <person name="Vandepol N."/>
            <person name="Liber J."/>
            <person name="Desiro A."/>
            <person name="Na H."/>
            <person name="Kennedy M."/>
            <person name="Barry K."/>
            <person name="Grigoriev I.V."/>
            <person name="Miller A.N."/>
            <person name="O'Donnell K."/>
            <person name="Stajich J.E."/>
            <person name="Bonito G."/>
        </authorList>
    </citation>
    <scope>NUCLEOTIDE SEQUENCE</scope>
    <source>
        <strain evidence="2">BC1065</strain>
    </source>
</reference>
<protein>
    <submittedName>
        <fullName evidence="2">Uncharacterized protein</fullName>
    </submittedName>
</protein>
<evidence type="ECO:0000256" key="1">
    <source>
        <dbReference type="SAM" id="Phobius"/>
    </source>
</evidence>
<evidence type="ECO:0000313" key="2">
    <source>
        <dbReference type="EMBL" id="KAG0255975.1"/>
    </source>
</evidence>
<sequence length="284" mass="29898">MVHKQLRAVIAIASLYLLSLVTLSVRDLQGVDVQNIWYVTDWLEFLGLCGLYVVTGMLGLMTAQTVSLRVTRWFGTAWWCCTALSAASTLGFVALLFRPNQEAAAKELYEAIHQYDLKFSGIGGGGGAASRAVVAAAATTAGSSGSTSSSSSTLSPSLPVGSGGYRSRGYSACHDGILYGDRSLSAGLNSGSTPPEGWFVAFVSNAILDSVVQVVFMTLVCLATARLQAYLEESLESTHSQGSELSAVEAGDQTVGKDDTTIVDDEKTRLALVAAGYLEVAEKK</sequence>
<feature type="transmembrane region" description="Helical" evidence="1">
    <location>
        <begin position="73"/>
        <end position="97"/>
    </location>
</feature>
<comment type="caution">
    <text evidence="2">The sequence shown here is derived from an EMBL/GenBank/DDBJ whole genome shotgun (WGS) entry which is preliminary data.</text>
</comment>
<dbReference type="Proteomes" id="UP000807716">
    <property type="component" value="Unassembled WGS sequence"/>
</dbReference>
<proteinExistence type="predicted"/>
<keyword evidence="1" id="KW-0812">Transmembrane</keyword>
<evidence type="ECO:0000313" key="3">
    <source>
        <dbReference type="Proteomes" id="UP000807716"/>
    </source>
</evidence>
<keyword evidence="3" id="KW-1185">Reference proteome</keyword>
<keyword evidence="1" id="KW-1133">Transmembrane helix</keyword>
<dbReference type="OrthoDB" id="10376212at2759"/>
<keyword evidence="1" id="KW-0472">Membrane</keyword>